<proteinExistence type="predicted"/>
<comment type="caution">
    <text evidence="1">The sequence shown here is derived from an EMBL/GenBank/DDBJ whole genome shotgun (WGS) entry which is preliminary data.</text>
</comment>
<evidence type="ECO:0000313" key="2">
    <source>
        <dbReference type="Proteomes" id="UP000649617"/>
    </source>
</evidence>
<gene>
    <name evidence="1" type="primary">GRID1</name>
    <name evidence="1" type="ORF">SPIL2461_LOCUS17666</name>
</gene>
<accession>A0A812VSS1</accession>
<reference evidence="1" key="1">
    <citation type="submission" date="2021-02" db="EMBL/GenBank/DDBJ databases">
        <authorList>
            <person name="Dougan E. K."/>
            <person name="Rhodes N."/>
            <person name="Thang M."/>
            <person name="Chan C."/>
        </authorList>
    </citation>
    <scope>NUCLEOTIDE SEQUENCE</scope>
</reference>
<sequence>VVQAKSQNSFTSLRGAVSTNKKICVAEGSADEDYVRATYPRYSNVLSFLGGPEQRAAKLRDGGCDVVTLAKFEYDFLRQVGSVNPDCYMETIGEPLQNVDAGWMVLNDVKDSCTSLIRDVLGLWTLQMELDGTLRAIVKKGLTPVERCAIETMSAGHSSASQLKLENMLGILTVHAAGVFTALVFHFLQGAPKAVRKGIQKSRTLGAIRRVSPGRRGSHQSDEVSAGKVAAWVDTQHS</sequence>
<feature type="non-terminal residue" evidence="1">
    <location>
        <position position="1"/>
    </location>
</feature>
<protein>
    <submittedName>
        <fullName evidence="1">GRID1 protein</fullName>
    </submittedName>
</protein>
<dbReference type="Proteomes" id="UP000649617">
    <property type="component" value="Unassembled WGS sequence"/>
</dbReference>
<dbReference type="OrthoDB" id="5984008at2759"/>
<dbReference type="AlphaFoldDB" id="A0A812VSS1"/>
<evidence type="ECO:0000313" key="1">
    <source>
        <dbReference type="EMBL" id="CAE7656788.1"/>
    </source>
</evidence>
<dbReference type="SUPFAM" id="SSF53850">
    <property type="entry name" value="Periplasmic binding protein-like II"/>
    <property type="match status" value="1"/>
</dbReference>
<name>A0A812VSS1_SYMPI</name>
<feature type="non-terminal residue" evidence="1">
    <location>
        <position position="238"/>
    </location>
</feature>
<dbReference type="EMBL" id="CAJNIZ010043305">
    <property type="protein sequence ID" value="CAE7656788.1"/>
    <property type="molecule type" value="Genomic_DNA"/>
</dbReference>
<organism evidence="1 2">
    <name type="scientific">Symbiodinium pilosum</name>
    <name type="common">Dinoflagellate</name>
    <dbReference type="NCBI Taxonomy" id="2952"/>
    <lineage>
        <taxon>Eukaryota</taxon>
        <taxon>Sar</taxon>
        <taxon>Alveolata</taxon>
        <taxon>Dinophyceae</taxon>
        <taxon>Suessiales</taxon>
        <taxon>Symbiodiniaceae</taxon>
        <taxon>Symbiodinium</taxon>
    </lineage>
</organism>
<keyword evidence="2" id="KW-1185">Reference proteome</keyword>